<comment type="cofactor">
    <cofactor evidence="9">
        <name>Mg(2+)</name>
        <dbReference type="ChEBI" id="CHEBI:18420"/>
    </cofactor>
</comment>
<feature type="domain" description="Cytidyltransferase-like" evidence="10">
    <location>
        <begin position="5"/>
        <end position="134"/>
    </location>
</feature>
<dbReference type="AlphaFoldDB" id="A0A1T4LWS7"/>
<evidence type="ECO:0000256" key="2">
    <source>
        <dbReference type="ARBA" id="ARBA00022679"/>
    </source>
</evidence>
<evidence type="ECO:0000256" key="5">
    <source>
        <dbReference type="ARBA" id="ARBA00022840"/>
    </source>
</evidence>
<dbReference type="Proteomes" id="UP000189857">
    <property type="component" value="Unassembled WGS sequence"/>
</dbReference>
<comment type="pathway">
    <text evidence="9">Cofactor biosynthesis; coenzyme A biosynthesis; CoA from (R)-pantothenate: step 4/5.</text>
</comment>
<dbReference type="Pfam" id="PF01467">
    <property type="entry name" value="CTP_transf_like"/>
    <property type="match status" value="1"/>
</dbReference>
<evidence type="ECO:0000256" key="8">
    <source>
        <dbReference type="ARBA" id="ARBA00029346"/>
    </source>
</evidence>
<dbReference type="PRINTS" id="PR01020">
    <property type="entry name" value="LPSBIOSNTHSS"/>
</dbReference>
<feature type="binding site" evidence="9">
    <location>
        <position position="41"/>
    </location>
    <ligand>
        <name>substrate</name>
    </ligand>
</feature>
<evidence type="ECO:0000256" key="4">
    <source>
        <dbReference type="ARBA" id="ARBA00022741"/>
    </source>
</evidence>
<dbReference type="InterPro" id="IPR004821">
    <property type="entry name" value="Cyt_trans-like"/>
</dbReference>
<dbReference type="RefSeq" id="WP_078786814.1">
    <property type="nucleotide sequence ID" value="NZ_CACZYW010000001.1"/>
</dbReference>
<keyword evidence="7 9" id="KW-0173">Coenzyme A biosynthesis</keyword>
<evidence type="ECO:0000256" key="9">
    <source>
        <dbReference type="HAMAP-Rule" id="MF_00151"/>
    </source>
</evidence>
<feature type="binding site" evidence="9">
    <location>
        <begin position="89"/>
        <end position="91"/>
    </location>
    <ligand>
        <name>ATP</name>
        <dbReference type="ChEBI" id="CHEBI:30616"/>
    </ligand>
</feature>
<dbReference type="UniPathway" id="UPA00241">
    <property type="reaction ID" value="UER00355"/>
</dbReference>
<accession>A0A1T4LWS7</accession>
<dbReference type="PANTHER" id="PTHR21342:SF1">
    <property type="entry name" value="PHOSPHOPANTETHEINE ADENYLYLTRANSFERASE"/>
    <property type="match status" value="1"/>
</dbReference>
<dbReference type="OrthoDB" id="9806661at2"/>
<dbReference type="NCBIfam" id="TIGR00125">
    <property type="entry name" value="cyt_tran_rel"/>
    <property type="match status" value="1"/>
</dbReference>
<comment type="subunit">
    <text evidence="9">Homohexamer.</text>
</comment>
<dbReference type="EMBL" id="FUXA01000006">
    <property type="protein sequence ID" value="SJZ58894.1"/>
    <property type="molecule type" value="Genomic_DNA"/>
</dbReference>
<evidence type="ECO:0000313" key="12">
    <source>
        <dbReference type="Proteomes" id="UP000189857"/>
    </source>
</evidence>
<dbReference type="Gene3D" id="3.40.50.620">
    <property type="entry name" value="HUPs"/>
    <property type="match status" value="1"/>
</dbReference>
<reference evidence="11 12" key="1">
    <citation type="submission" date="2017-02" db="EMBL/GenBank/DDBJ databases">
        <authorList>
            <person name="Peterson S.W."/>
        </authorList>
    </citation>
    <scope>NUCLEOTIDE SEQUENCE [LARGE SCALE GENOMIC DNA]</scope>
    <source>
        <strain evidence="11 12">ATCC 17233</strain>
    </source>
</reference>
<proteinExistence type="inferred from homology"/>
<dbReference type="NCBIfam" id="TIGR01510">
    <property type="entry name" value="coaD_prev_kdtB"/>
    <property type="match status" value="1"/>
</dbReference>
<protein>
    <recommendedName>
        <fullName evidence="9">Phosphopantetheine adenylyltransferase</fullName>
        <ecNumber evidence="9">2.7.7.3</ecNumber>
    </recommendedName>
    <alternativeName>
        <fullName evidence="9">Dephospho-CoA pyrophosphorylase</fullName>
    </alternativeName>
    <alternativeName>
        <fullName evidence="9">Pantetheine-phosphate adenylyltransferase</fullName>
        <shortName evidence="9">PPAT</shortName>
    </alternativeName>
</protein>
<feature type="binding site" evidence="9">
    <location>
        <position position="88"/>
    </location>
    <ligand>
        <name>substrate</name>
    </ligand>
</feature>
<dbReference type="GO" id="GO:0015937">
    <property type="term" value="P:coenzyme A biosynthetic process"/>
    <property type="evidence" value="ECO:0007669"/>
    <property type="project" value="UniProtKB-UniRule"/>
</dbReference>
<dbReference type="CDD" id="cd02163">
    <property type="entry name" value="PPAT"/>
    <property type="match status" value="1"/>
</dbReference>
<comment type="catalytic activity">
    <reaction evidence="8 9">
        <text>(R)-4'-phosphopantetheine + ATP + H(+) = 3'-dephospho-CoA + diphosphate</text>
        <dbReference type="Rhea" id="RHEA:19801"/>
        <dbReference type="ChEBI" id="CHEBI:15378"/>
        <dbReference type="ChEBI" id="CHEBI:30616"/>
        <dbReference type="ChEBI" id="CHEBI:33019"/>
        <dbReference type="ChEBI" id="CHEBI:57328"/>
        <dbReference type="ChEBI" id="CHEBI:61723"/>
        <dbReference type="EC" id="2.7.7.3"/>
    </reaction>
</comment>
<dbReference type="PANTHER" id="PTHR21342">
    <property type="entry name" value="PHOSPHOPANTETHEINE ADENYLYLTRANSFERASE"/>
    <property type="match status" value="1"/>
</dbReference>
<feature type="binding site" evidence="9">
    <location>
        <begin position="124"/>
        <end position="130"/>
    </location>
    <ligand>
        <name>ATP</name>
        <dbReference type="ChEBI" id="CHEBI:30616"/>
    </ligand>
</feature>
<dbReference type="GO" id="GO:0005737">
    <property type="term" value="C:cytoplasm"/>
    <property type="evidence" value="ECO:0007669"/>
    <property type="project" value="UniProtKB-SubCell"/>
</dbReference>
<keyword evidence="2 9" id="KW-0808">Transferase</keyword>
<comment type="similarity">
    <text evidence="9">Belongs to the bacterial CoaD family.</text>
</comment>
<keyword evidence="5 9" id="KW-0067">ATP-binding</keyword>
<evidence type="ECO:0000256" key="7">
    <source>
        <dbReference type="ARBA" id="ARBA00022993"/>
    </source>
</evidence>
<evidence type="ECO:0000313" key="11">
    <source>
        <dbReference type="EMBL" id="SJZ58894.1"/>
    </source>
</evidence>
<feature type="binding site" evidence="9">
    <location>
        <position position="99"/>
    </location>
    <ligand>
        <name>ATP</name>
        <dbReference type="ChEBI" id="CHEBI:30616"/>
    </ligand>
</feature>
<dbReference type="InterPro" id="IPR001980">
    <property type="entry name" value="PPAT"/>
</dbReference>
<comment type="subcellular location">
    <subcellularLocation>
        <location evidence="9">Cytoplasm</location>
    </subcellularLocation>
</comment>
<comment type="function">
    <text evidence="9">Reversibly transfers an adenylyl group from ATP to 4'-phosphopantetheine, yielding dephospho-CoA (dPCoA) and pyrophosphate.</text>
</comment>
<dbReference type="InterPro" id="IPR014729">
    <property type="entry name" value="Rossmann-like_a/b/a_fold"/>
</dbReference>
<dbReference type="GO" id="GO:0005524">
    <property type="term" value="F:ATP binding"/>
    <property type="evidence" value="ECO:0007669"/>
    <property type="project" value="UniProtKB-KW"/>
</dbReference>
<organism evidence="11 12">
    <name type="scientific">Eubacterium ruminantium</name>
    <dbReference type="NCBI Taxonomy" id="42322"/>
    <lineage>
        <taxon>Bacteria</taxon>
        <taxon>Bacillati</taxon>
        <taxon>Bacillota</taxon>
        <taxon>Clostridia</taxon>
        <taxon>Eubacteriales</taxon>
        <taxon>Eubacteriaceae</taxon>
        <taxon>Eubacterium</taxon>
    </lineage>
</organism>
<gene>
    <name evidence="9" type="primary">coaD</name>
    <name evidence="11" type="ORF">SAMN02745110_00967</name>
</gene>
<feature type="site" description="Transition state stabilizer" evidence="9">
    <location>
        <position position="17"/>
    </location>
</feature>
<feature type="binding site" evidence="9">
    <location>
        <begin position="9"/>
        <end position="10"/>
    </location>
    <ligand>
        <name>ATP</name>
        <dbReference type="ChEBI" id="CHEBI:30616"/>
    </ligand>
</feature>
<dbReference type="SUPFAM" id="SSF52374">
    <property type="entry name" value="Nucleotidylyl transferase"/>
    <property type="match status" value="1"/>
</dbReference>
<keyword evidence="1 9" id="KW-0963">Cytoplasm</keyword>
<keyword evidence="4 9" id="KW-0547">Nucleotide-binding</keyword>
<name>A0A1T4LWS7_9FIRM</name>
<sequence length="161" mass="17727">MVRVVYPGSFDPVTLGHLDIIKRASAAFDEVIIGVLNNSEKKSPLFTLEERVIMLKEVTSDLPNVSVECFGGLLVDFVKAKGSNIIVRGVRAMADFNIELQMAQTNRAVANDIDTVFFSTSTQYSAISSSVVKEYASYGVSVKDFVPAKVLPKIEEKYKKL</sequence>
<dbReference type="EC" id="2.7.7.3" evidence="9"/>
<keyword evidence="12" id="KW-1185">Reference proteome</keyword>
<evidence type="ECO:0000259" key="10">
    <source>
        <dbReference type="Pfam" id="PF01467"/>
    </source>
</evidence>
<keyword evidence="6 9" id="KW-0460">Magnesium</keyword>
<evidence type="ECO:0000256" key="3">
    <source>
        <dbReference type="ARBA" id="ARBA00022695"/>
    </source>
</evidence>
<dbReference type="GO" id="GO:0004595">
    <property type="term" value="F:pantetheine-phosphate adenylyltransferase activity"/>
    <property type="evidence" value="ECO:0007669"/>
    <property type="project" value="UniProtKB-UniRule"/>
</dbReference>
<evidence type="ECO:0000256" key="1">
    <source>
        <dbReference type="ARBA" id="ARBA00022490"/>
    </source>
</evidence>
<feature type="binding site" evidence="9">
    <location>
        <position position="74"/>
    </location>
    <ligand>
        <name>substrate</name>
    </ligand>
</feature>
<keyword evidence="3 9" id="KW-0548">Nucleotidyltransferase</keyword>
<dbReference type="HAMAP" id="MF_00151">
    <property type="entry name" value="PPAT_bact"/>
    <property type="match status" value="1"/>
</dbReference>
<feature type="binding site" evidence="9">
    <location>
        <position position="9"/>
    </location>
    <ligand>
        <name>substrate</name>
    </ligand>
</feature>
<evidence type="ECO:0000256" key="6">
    <source>
        <dbReference type="ARBA" id="ARBA00022842"/>
    </source>
</evidence>
<feature type="binding site" evidence="9">
    <location>
        <position position="17"/>
    </location>
    <ligand>
        <name>ATP</name>
        <dbReference type="ChEBI" id="CHEBI:30616"/>
    </ligand>
</feature>